<sequence>MGLETITLANIYEEQGFYNEALKVYEGILKKNPNHTQALENLERLKEKIAFEKKDDNEENIVECSIKEDEEKQDIKAPNDSSINLERFILNFKSGKDLKDLEEWLVKWN</sequence>
<dbReference type="Pfam" id="PF13428">
    <property type="entry name" value="TPR_14"/>
    <property type="match status" value="1"/>
</dbReference>
<organism evidence="2 3">
    <name type="scientific">Helicobacter cetorum (strain ATCC BAA-429 / MIT 00-7128)</name>
    <dbReference type="NCBI Taxonomy" id="182217"/>
    <lineage>
        <taxon>Bacteria</taxon>
        <taxon>Pseudomonadati</taxon>
        <taxon>Campylobacterota</taxon>
        <taxon>Epsilonproteobacteria</taxon>
        <taxon>Campylobacterales</taxon>
        <taxon>Helicobacteraceae</taxon>
        <taxon>Helicobacter</taxon>
    </lineage>
</organism>
<dbReference type="SUPFAM" id="SSF48452">
    <property type="entry name" value="TPR-like"/>
    <property type="match status" value="1"/>
</dbReference>
<dbReference type="InterPro" id="IPR019734">
    <property type="entry name" value="TPR_rpt"/>
</dbReference>
<evidence type="ECO:0000313" key="2">
    <source>
        <dbReference type="EMBL" id="AFI04727.1"/>
    </source>
</evidence>
<keyword evidence="3" id="KW-1185">Reference proteome</keyword>
<gene>
    <name evidence="2" type="ordered locus">HCW_07345</name>
</gene>
<dbReference type="PATRIC" id="fig|182217.3.peg.1554"/>
<dbReference type="STRING" id="182217.HCW_07345"/>
<evidence type="ECO:0000313" key="3">
    <source>
        <dbReference type="Proteomes" id="UP000005010"/>
    </source>
</evidence>
<protein>
    <submittedName>
        <fullName evidence="2">Uncharacterized protein</fullName>
    </submittedName>
</protein>
<reference evidence="3" key="1">
    <citation type="submission" date="2012-04" db="EMBL/GenBank/DDBJ databases">
        <title>Complete genome sequence of Helicobacter cetorum strain MIT 00-7128.</title>
        <authorList>
            <person name="Kersulyte D."/>
            <person name="Berg D.E."/>
        </authorList>
    </citation>
    <scope>NUCLEOTIDE SEQUENCE [LARGE SCALE GENOMIC DNA]</scope>
    <source>
        <strain evidence="3">MIT 00-7128</strain>
    </source>
</reference>
<dbReference type="RefSeq" id="WP_014661594.1">
    <property type="nucleotide sequence ID" value="NC_017737.1"/>
</dbReference>
<dbReference type="HOGENOM" id="CLU_173927_0_0_7"/>
<dbReference type="Gene3D" id="1.25.40.10">
    <property type="entry name" value="Tetratricopeptide repeat domain"/>
    <property type="match status" value="1"/>
</dbReference>
<dbReference type="AlphaFoldDB" id="I0EP58"/>
<proteinExistence type="predicted"/>
<dbReference type="PROSITE" id="PS50005">
    <property type="entry name" value="TPR"/>
    <property type="match status" value="1"/>
</dbReference>
<accession>I0EP58</accession>
<dbReference type="InterPro" id="IPR011990">
    <property type="entry name" value="TPR-like_helical_dom_sf"/>
</dbReference>
<evidence type="ECO:0000256" key="1">
    <source>
        <dbReference type="PROSITE-ProRule" id="PRU00339"/>
    </source>
</evidence>
<dbReference type="KEGG" id="hce:HCW_07345"/>
<name>I0EP58_HELC0</name>
<keyword evidence="1" id="KW-0802">TPR repeat</keyword>
<feature type="repeat" description="TPR" evidence="1">
    <location>
        <begin position="2"/>
        <end position="35"/>
    </location>
</feature>
<dbReference type="Proteomes" id="UP000005010">
    <property type="component" value="Chromosome"/>
</dbReference>
<dbReference type="EMBL" id="CP003479">
    <property type="protein sequence ID" value="AFI04727.1"/>
    <property type="molecule type" value="Genomic_DNA"/>
</dbReference>